<dbReference type="eggNOG" id="ENOG502Z9ED">
    <property type="taxonomic scope" value="Bacteria"/>
</dbReference>
<accession>A0A023BWH5</accession>
<dbReference type="EMBL" id="AQRA01000003">
    <property type="protein sequence ID" value="EZH74314.1"/>
    <property type="molecule type" value="Genomic_DNA"/>
</dbReference>
<sequence length="345" mass="38294">MKTSNRTIAVPNNSRNAKKGMMIFLLLNVAILLFGSCKNDDNDIIIERIINGIELQKAINDNREEAMQTFVMNAETGGYMYGEEGTQLHFLPNSFLDQNGDPISGSVTIELVEIYDKAKMLLTKMPTNGKRPNGDIETLKSAGEFFVNANQNGNQLQLANAFEIFSPNEDFDPEMRLFKAADNGCDNDIIDCDVVWEENREGNIDLGQGEGPNGTGVTGYSSFINNFGWTNIDRWYNDPRPKTVIYVDVPEGYDNTNCNVYVSYDGEPTALALLDTYIEETELFSEHYGLIPIGLEVHFIFVSIQDGEYTYAIQGATITEDHVEVIGSTTTASEAELIALINGLP</sequence>
<proteinExistence type="predicted"/>
<protein>
    <submittedName>
        <fullName evidence="1">Uncharacterized protein</fullName>
    </submittedName>
</protein>
<dbReference type="STRING" id="1317122.ATO12_11115"/>
<reference evidence="1 2" key="1">
    <citation type="submission" date="2014-04" db="EMBL/GenBank/DDBJ databases">
        <title>Aquimarina sp. 22II-S11-z7 Genome Sequencing.</title>
        <authorList>
            <person name="Lai Q."/>
        </authorList>
    </citation>
    <scope>NUCLEOTIDE SEQUENCE [LARGE SCALE GENOMIC DNA]</scope>
    <source>
        <strain evidence="1 2">22II-S11-z7</strain>
    </source>
</reference>
<dbReference type="Proteomes" id="UP000023541">
    <property type="component" value="Unassembled WGS sequence"/>
</dbReference>
<comment type="caution">
    <text evidence="1">The sequence shown here is derived from an EMBL/GenBank/DDBJ whole genome shotgun (WGS) entry which is preliminary data.</text>
</comment>
<name>A0A023BWH5_9FLAO</name>
<dbReference type="RefSeq" id="WP_034240602.1">
    <property type="nucleotide sequence ID" value="NZ_AQRA01000003.1"/>
</dbReference>
<evidence type="ECO:0000313" key="2">
    <source>
        <dbReference type="Proteomes" id="UP000023541"/>
    </source>
</evidence>
<organism evidence="1 2">
    <name type="scientific">Aquimarina atlantica</name>
    <dbReference type="NCBI Taxonomy" id="1317122"/>
    <lineage>
        <taxon>Bacteria</taxon>
        <taxon>Pseudomonadati</taxon>
        <taxon>Bacteroidota</taxon>
        <taxon>Flavobacteriia</taxon>
        <taxon>Flavobacteriales</taxon>
        <taxon>Flavobacteriaceae</taxon>
        <taxon>Aquimarina</taxon>
    </lineage>
</organism>
<keyword evidence="2" id="KW-1185">Reference proteome</keyword>
<dbReference type="AlphaFoldDB" id="A0A023BWH5"/>
<gene>
    <name evidence="1" type="ORF">ATO12_11115</name>
</gene>
<dbReference type="OrthoDB" id="1488726at2"/>
<evidence type="ECO:0000313" key="1">
    <source>
        <dbReference type="EMBL" id="EZH74314.1"/>
    </source>
</evidence>